<dbReference type="EMBL" id="HBHW01014281">
    <property type="protein sequence ID" value="CAE0043094.1"/>
    <property type="molecule type" value="Transcribed_RNA"/>
</dbReference>
<accession>A0A7S2ZKI7</accession>
<gene>
    <name evidence="1" type="ORF">RMAR00112_LOCUS11065</name>
</gene>
<sequence>MVIRFLRKTPHHQRDCNATEYDFSDRWTLGVVENFRLVVLIGFSGRSLAEDHVLRGSKKGCRHPGASPSFVKRLTNRKRSPLLSLQLARRWDFCISWVGDESFRHVAEGRDGPILSFLRALPFVSRSFRSNASRLYIEPAAEHLVNCWLRFHLVMREVISYSDRDP</sequence>
<reference evidence="1" key="1">
    <citation type="submission" date="2021-01" db="EMBL/GenBank/DDBJ databases">
        <authorList>
            <person name="Corre E."/>
            <person name="Pelletier E."/>
            <person name="Niang G."/>
            <person name="Scheremetjew M."/>
            <person name="Finn R."/>
            <person name="Kale V."/>
            <person name="Holt S."/>
            <person name="Cochrane G."/>
            <person name="Meng A."/>
            <person name="Brown T."/>
            <person name="Cohen L."/>
        </authorList>
    </citation>
    <scope>NUCLEOTIDE SEQUENCE</scope>
    <source>
        <strain evidence="1">CCMP 769</strain>
    </source>
</reference>
<proteinExistence type="predicted"/>
<organism evidence="1">
    <name type="scientific">Rhodosorus marinus</name>
    <dbReference type="NCBI Taxonomy" id="101924"/>
    <lineage>
        <taxon>Eukaryota</taxon>
        <taxon>Rhodophyta</taxon>
        <taxon>Stylonematophyceae</taxon>
        <taxon>Stylonematales</taxon>
        <taxon>Stylonemataceae</taxon>
        <taxon>Rhodosorus</taxon>
    </lineage>
</organism>
<evidence type="ECO:0000313" key="1">
    <source>
        <dbReference type="EMBL" id="CAE0043094.1"/>
    </source>
</evidence>
<name>A0A7S2ZKI7_9RHOD</name>
<protein>
    <submittedName>
        <fullName evidence="1">Uncharacterized protein</fullName>
    </submittedName>
</protein>
<dbReference type="AlphaFoldDB" id="A0A7S2ZKI7"/>